<keyword evidence="2" id="KW-1185">Reference proteome</keyword>
<gene>
    <name evidence="1" type="ORF">ACPOL_1321</name>
</gene>
<dbReference type="EMBL" id="CP030840">
    <property type="protein sequence ID" value="AXC10669.1"/>
    <property type="molecule type" value="Genomic_DNA"/>
</dbReference>
<name>A0A2Z5FUV5_9BACT</name>
<dbReference type="Proteomes" id="UP000253606">
    <property type="component" value="Chromosome"/>
</dbReference>
<evidence type="ECO:0000313" key="2">
    <source>
        <dbReference type="Proteomes" id="UP000253606"/>
    </source>
</evidence>
<reference evidence="1 2" key="1">
    <citation type="journal article" date="2018" name="Front. Microbiol.">
        <title>Hydrolytic Capabilities as a Key to Environmental Success: Chitinolytic and Cellulolytic Acidobacteria From Acidic Sub-arctic Soils and Boreal Peatlands.</title>
        <authorList>
            <person name="Belova S.E."/>
            <person name="Ravin N.V."/>
            <person name="Pankratov T.A."/>
            <person name="Rakitin A.L."/>
            <person name="Ivanova A.A."/>
            <person name="Beletsky A.V."/>
            <person name="Mardanov A.V."/>
            <person name="Sinninghe Damste J.S."/>
            <person name="Dedysh S.N."/>
        </authorList>
    </citation>
    <scope>NUCLEOTIDE SEQUENCE [LARGE SCALE GENOMIC DNA]</scope>
    <source>
        <strain evidence="1 2">SBC82</strain>
    </source>
</reference>
<dbReference type="AlphaFoldDB" id="A0A2Z5FUV5"/>
<evidence type="ECO:0000313" key="1">
    <source>
        <dbReference type="EMBL" id="AXC10669.1"/>
    </source>
</evidence>
<organism evidence="1 2">
    <name type="scientific">Acidisarcina polymorpha</name>
    <dbReference type="NCBI Taxonomy" id="2211140"/>
    <lineage>
        <taxon>Bacteria</taxon>
        <taxon>Pseudomonadati</taxon>
        <taxon>Acidobacteriota</taxon>
        <taxon>Terriglobia</taxon>
        <taxon>Terriglobales</taxon>
        <taxon>Acidobacteriaceae</taxon>
        <taxon>Acidisarcina</taxon>
    </lineage>
</organism>
<protein>
    <submittedName>
        <fullName evidence="1">Uncharacterized protein</fullName>
    </submittedName>
</protein>
<dbReference type="KEGG" id="abas:ACPOL_1321"/>
<proteinExistence type="predicted"/>
<accession>A0A2Z5FUV5</accession>
<sequence length="50" mass="5950">MLFLIEKIDTILAFSTSARLVAREMPKHSHKSLEILRRECQQARIDAYYR</sequence>